<dbReference type="RefSeq" id="WP_193954403.1">
    <property type="nucleotide sequence ID" value="NZ_JADEYS010000017.1"/>
</dbReference>
<feature type="transmembrane region" description="Helical" evidence="1">
    <location>
        <begin position="12"/>
        <end position="33"/>
    </location>
</feature>
<proteinExistence type="predicted"/>
<keyword evidence="1" id="KW-1133">Transmembrane helix</keyword>
<protein>
    <submittedName>
        <fullName evidence="2">Uncharacterized protein</fullName>
    </submittedName>
</protein>
<accession>A0A8J7FFH7</accession>
<name>A0A8J7FFH7_9GAMM</name>
<feature type="transmembrane region" description="Helical" evidence="1">
    <location>
        <begin position="274"/>
        <end position="291"/>
    </location>
</feature>
<gene>
    <name evidence="2" type="ORF">IOQ59_15730</name>
</gene>
<feature type="transmembrane region" description="Helical" evidence="1">
    <location>
        <begin position="250"/>
        <end position="268"/>
    </location>
</feature>
<feature type="transmembrane region" description="Helical" evidence="1">
    <location>
        <begin position="325"/>
        <end position="344"/>
    </location>
</feature>
<evidence type="ECO:0000313" key="3">
    <source>
        <dbReference type="Proteomes" id="UP000640333"/>
    </source>
</evidence>
<keyword evidence="1" id="KW-0812">Transmembrane</keyword>
<organism evidence="2 3">
    <name type="scientific">Pontibacterium sinense</name>
    <dbReference type="NCBI Taxonomy" id="2781979"/>
    <lineage>
        <taxon>Bacteria</taxon>
        <taxon>Pseudomonadati</taxon>
        <taxon>Pseudomonadota</taxon>
        <taxon>Gammaproteobacteria</taxon>
        <taxon>Oceanospirillales</taxon>
        <taxon>Oceanospirillaceae</taxon>
        <taxon>Pontibacterium</taxon>
    </lineage>
</organism>
<keyword evidence="3" id="KW-1185">Reference proteome</keyword>
<comment type="caution">
    <text evidence="2">The sequence shown here is derived from an EMBL/GenBank/DDBJ whole genome shotgun (WGS) entry which is preliminary data.</text>
</comment>
<sequence length="369" mass="41580">MDRDDQRVFRFSSAYFLRLVGIGLVLWVAMNLLVGNPAFQGQYYVLVFALIYIYFQRSYKLDMRPQSLVIWRLGTSTKVDITKVFQYRQHKGALILHLDDGAQYSIPFARFSTEAREYLLQILPEHTEDKSSVGNDAESQEILEAFPTSEASLPLETMSQPEAETVVPPRPAAVAQPQTRRYPPQGGVLPTLSVNKARSEIALMRATGYSKKAIFDTLRGRGIRDAKLALIIAASPDKILYALHGTKNSVLIWIVSIQAALAAWTTYMNLPKEGINIFVVIPAVIGLLFVWGFYTHRLFAYTLFLMLSLPIFTRTVMEAMVMGDLASGIAVGISMATLAYVWYVRSQLFPDIRMIGVRKDRQGNYLFVD</sequence>
<keyword evidence="1" id="KW-0472">Membrane</keyword>
<evidence type="ECO:0000313" key="2">
    <source>
        <dbReference type="EMBL" id="MBE9398709.1"/>
    </source>
</evidence>
<feature type="transmembrane region" description="Helical" evidence="1">
    <location>
        <begin position="39"/>
        <end position="55"/>
    </location>
</feature>
<evidence type="ECO:0000256" key="1">
    <source>
        <dbReference type="SAM" id="Phobius"/>
    </source>
</evidence>
<dbReference type="Proteomes" id="UP000640333">
    <property type="component" value="Unassembled WGS sequence"/>
</dbReference>
<dbReference type="AlphaFoldDB" id="A0A8J7FFH7"/>
<feature type="transmembrane region" description="Helical" evidence="1">
    <location>
        <begin position="298"/>
        <end position="313"/>
    </location>
</feature>
<reference evidence="2" key="1">
    <citation type="submission" date="2020-10" db="EMBL/GenBank/DDBJ databases">
        <title>Bacterium isolated from coastal waters sediment.</title>
        <authorList>
            <person name="Chen R.-J."/>
            <person name="Lu D.-C."/>
            <person name="Zhu K.-L."/>
            <person name="Du Z.-J."/>
        </authorList>
    </citation>
    <scope>NUCLEOTIDE SEQUENCE</scope>
    <source>
        <strain evidence="2">N1Y112</strain>
    </source>
</reference>
<dbReference type="EMBL" id="JADEYS010000017">
    <property type="protein sequence ID" value="MBE9398709.1"/>
    <property type="molecule type" value="Genomic_DNA"/>
</dbReference>